<evidence type="ECO:0008006" key="3">
    <source>
        <dbReference type="Google" id="ProtNLM"/>
    </source>
</evidence>
<sequence>MKFVSYAGMSALILLGNMNLAQAISYSVVGSFENQGFSDPYSLSYLFNNDSADLAEFGWGVNLASYESSRFQFDGVNADAELPLDSSLLINLGSFTYTNLETVLVGDVVTVDLGLAVNVFGAGQTKLTYALEVNNTDNVAAGSDSMRVINSPENVIFTVDGSDYELLMLGFSIDGGNSFESNFNLAEGASLNMGIYVQLDRVSAVPVPAAVWLFGSALLGLAGIARRKH</sequence>
<evidence type="ECO:0000313" key="2">
    <source>
        <dbReference type="EMBL" id="VAX07313.1"/>
    </source>
</evidence>
<keyword evidence="1" id="KW-0812">Transmembrane</keyword>
<dbReference type="InterPro" id="IPR047995">
    <property type="entry name" value="Choice_anch_K"/>
</dbReference>
<dbReference type="NCBIfam" id="TIGR03370">
    <property type="entry name" value="VPLPA-CTERM"/>
    <property type="match status" value="1"/>
</dbReference>
<accession>A0A3B1B5Y8</accession>
<name>A0A3B1B5Y8_9ZZZZ</name>
<proteinExistence type="predicted"/>
<dbReference type="AlphaFoldDB" id="A0A3B1B5Y8"/>
<dbReference type="EMBL" id="UOFY01000015">
    <property type="protein sequence ID" value="VAX07313.1"/>
    <property type="molecule type" value="Genomic_DNA"/>
</dbReference>
<keyword evidence="1" id="KW-0472">Membrane</keyword>
<dbReference type="InterPro" id="IPR022472">
    <property type="entry name" value="VPLPA-CTERM"/>
</dbReference>
<evidence type="ECO:0000256" key="1">
    <source>
        <dbReference type="SAM" id="Phobius"/>
    </source>
</evidence>
<reference evidence="2" key="1">
    <citation type="submission" date="2018-06" db="EMBL/GenBank/DDBJ databases">
        <authorList>
            <person name="Zhirakovskaya E."/>
        </authorList>
    </citation>
    <scope>NUCLEOTIDE SEQUENCE</scope>
</reference>
<keyword evidence="1" id="KW-1133">Transmembrane helix</keyword>
<gene>
    <name evidence="2" type="ORF">MNBD_GAMMA25-2629</name>
</gene>
<protein>
    <recommendedName>
        <fullName evidence="3">PEP-CTERM protein-sorting domain-containing protein</fullName>
    </recommendedName>
</protein>
<feature type="transmembrane region" description="Helical" evidence="1">
    <location>
        <begin position="205"/>
        <end position="225"/>
    </location>
</feature>
<organism evidence="2">
    <name type="scientific">hydrothermal vent metagenome</name>
    <dbReference type="NCBI Taxonomy" id="652676"/>
    <lineage>
        <taxon>unclassified sequences</taxon>
        <taxon>metagenomes</taxon>
        <taxon>ecological metagenomes</taxon>
    </lineage>
</organism>
<dbReference type="NCBIfam" id="NF038131">
    <property type="entry name" value="choice_anch_K"/>
    <property type="match status" value="1"/>
</dbReference>